<comment type="similarity">
    <text evidence="2">Belongs to the DapA family.</text>
</comment>
<sequence length="295" mass="33291">MKRIKNIVALITPFKENGAIDYLGFGKFLSYLVDKSPDGLFANATTGEFTNLSLKEKKEVAIFVKENSKSVPVYVNVHSTVFEETLEMCRFAKEMNFYAIVSPPPFFLVPSEKGLYNYFIKIAESSTLPTFIYNIPVLTGYSLSVELIKELAKHPLIKGIKVTYDNMGYFVRLINEVKSVKQEFEIFTGTEQLYIPLILTGGDGGVMALANIALDIFNEVKAAFNNGDLEKVVSLQKKISRLTNIYSLTTSFGYAIKVALGFMNIPIERYVRKPLMEDAFDEEEFKRILEEVGLI</sequence>
<evidence type="ECO:0000256" key="1">
    <source>
        <dbReference type="ARBA" id="ARBA00023239"/>
    </source>
</evidence>
<reference evidence="5 6" key="1">
    <citation type="submission" date="2018-01" db="EMBL/GenBank/DDBJ databases">
        <title>Metagenomic assembled genomes from two thermal pools in the Uzon Caldera, Kamchatka, Russia.</title>
        <authorList>
            <person name="Wilkins L."/>
            <person name="Ettinger C."/>
        </authorList>
    </citation>
    <scope>NUCLEOTIDE SEQUENCE [LARGE SCALE GENOMIC DNA]</scope>
    <source>
        <strain evidence="5">ARK-10</strain>
    </source>
</reference>
<evidence type="ECO:0000256" key="3">
    <source>
        <dbReference type="PIRSR" id="PIRSR001365-1"/>
    </source>
</evidence>
<feature type="active site" description="Proton donor/acceptor" evidence="3">
    <location>
        <position position="133"/>
    </location>
</feature>
<dbReference type="Pfam" id="PF00701">
    <property type="entry name" value="DHDPS"/>
    <property type="match status" value="1"/>
</dbReference>
<dbReference type="CDD" id="cd00408">
    <property type="entry name" value="DHDPS-like"/>
    <property type="match status" value="1"/>
</dbReference>
<dbReference type="AlphaFoldDB" id="A0A2J6X853"/>
<dbReference type="PIRSF" id="PIRSF001365">
    <property type="entry name" value="DHDPS"/>
    <property type="match status" value="1"/>
</dbReference>
<evidence type="ECO:0000313" key="5">
    <source>
        <dbReference type="EMBL" id="PMP83348.1"/>
    </source>
</evidence>
<dbReference type="PRINTS" id="PR00146">
    <property type="entry name" value="DHPICSNTHASE"/>
</dbReference>
<dbReference type="InterPro" id="IPR002220">
    <property type="entry name" value="DapA-like"/>
</dbReference>
<dbReference type="GO" id="GO:0019262">
    <property type="term" value="P:N-acetylneuraminate catabolic process"/>
    <property type="evidence" value="ECO:0007669"/>
    <property type="project" value="TreeGrafter"/>
</dbReference>
<keyword evidence="1 2" id="KW-0456">Lyase</keyword>
<comment type="caution">
    <text evidence="5">The sequence shown here is derived from an EMBL/GenBank/DDBJ whole genome shotgun (WGS) entry which is preliminary data.</text>
</comment>
<gene>
    <name evidence="5" type="ORF">C0175_01935</name>
</gene>
<evidence type="ECO:0000313" key="6">
    <source>
        <dbReference type="Proteomes" id="UP000236910"/>
    </source>
</evidence>
<dbReference type="PANTHER" id="PTHR42849:SF1">
    <property type="entry name" value="N-ACETYLNEURAMINATE LYASE"/>
    <property type="match status" value="1"/>
</dbReference>
<dbReference type="EMBL" id="PNIX01000114">
    <property type="protein sequence ID" value="PMP83348.1"/>
    <property type="molecule type" value="Genomic_DNA"/>
</dbReference>
<dbReference type="Proteomes" id="UP000236910">
    <property type="component" value="Unassembled WGS sequence"/>
</dbReference>
<dbReference type="InterPro" id="IPR013785">
    <property type="entry name" value="Aldolase_TIM"/>
</dbReference>
<protein>
    <recommendedName>
        <fullName evidence="7">Dihydrodipicolinate synthase family protein</fullName>
    </recommendedName>
</protein>
<accession>A0A2J6X853</accession>
<dbReference type="GO" id="GO:0008747">
    <property type="term" value="F:N-acetylneuraminate lyase activity"/>
    <property type="evidence" value="ECO:0007669"/>
    <property type="project" value="TreeGrafter"/>
</dbReference>
<proteinExistence type="inferred from homology"/>
<dbReference type="PANTHER" id="PTHR42849">
    <property type="entry name" value="N-ACETYLNEURAMINATE LYASE"/>
    <property type="match status" value="1"/>
</dbReference>
<evidence type="ECO:0000256" key="2">
    <source>
        <dbReference type="PIRNR" id="PIRNR001365"/>
    </source>
</evidence>
<dbReference type="SMART" id="SM01130">
    <property type="entry name" value="DHDPS"/>
    <property type="match status" value="1"/>
</dbReference>
<dbReference type="GO" id="GO:0005829">
    <property type="term" value="C:cytosol"/>
    <property type="evidence" value="ECO:0007669"/>
    <property type="project" value="TreeGrafter"/>
</dbReference>
<evidence type="ECO:0008006" key="7">
    <source>
        <dbReference type="Google" id="ProtNLM"/>
    </source>
</evidence>
<name>A0A2J6X853_9BACT</name>
<feature type="binding site" evidence="4">
    <location>
        <position position="46"/>
    </location>
    <ligand>
        <name>pyruvate</name>
        <dbReference type="ChEBI" id="CHEBI:15361"/>
    </ligand>
</feature>
<organism evidence="5 6">
    <name type="scientific">Caldisericum exile</name>
    <dbReference type="NCBI Taxonomy" id="693075"/>
    <lineage>
        <taxon>Bacteria</taxon>
        <taxon>Pseudomonadati</taxon>
        <taxon>Caldisericota/Cryosericota group</taxon>
        <taxon>Caldisericota</taxon>
        <taxon>Caldisericia</taxon>
        <taxon>Caldisericales</taxon>
        <taxon>Caldisericaceae</taxon>
        <taxon>Caldisericum</taxon>
    </lineage>
</organism>
<feature type="active site" description="Schiff-base intermediate with substrate" evidence="3">
    <location>
        <position position="161"/>
    </location>
</feature>
<dbReference type="SUPFAM" id="SSF51569">
    <property type="entry name" value="Aldolase"/>
    <property type="match status" value="1"/>
</dbReference>
<evidence type="ECO:0000256" key="4">
    <source>
        <dbReference type="PIRSR" id="PIRSR001365-2"/>
    </source>
</evidence>
<dbReference type="Gene3D" id="3.20.20.70">
    <property type="entry name" value="Aldolase class I"/>
    <property type="match status" value="1"/>
</dbReference>
<feature type="binding site" evidence="4">
    <location>
        <position position="206"/>
    </location>
    <ligand>
        <name>pyruvate</name>
        <dbReference type="ChEBI" id="CHEBI:15361"/>
    </ligand>
</feature>